<dbReference type="Gene3D" id="1.10.260.40">
    <property type="entry name" value="lambda repressor-like DNA-binding domains"/>
    <property type="match status" value="1"/>
</dbReference>
<gene>
    <name evidence="2" type="ORF">CEE75_11065</name>
</gene>
<dbReference type="AlphaFoldDB" id="A0A4R6CQZ8"/>
<evidence type="ECO:0000313" key="2">
    <source>
        <dbReference type="EMBL" id="TDN29384.1"/>
    </source>
</evidence>
<sequence length="74" mass="8712">MSLYSAVKSVAKEKHKSIYQIERDLKMSNGMISKWDRSMPRADSLQDVADYLGVTTQFLFKLARENRRESKWKL</sequence>
<organism evidence="2 3">
    <name type="scientific">Lactobacillus crispatus</name>
    <dbReference type="NCBI Taxonomy" id="47770"/>
    <lineage>
        <taxon>Bacteria</taxon>
        <taxon>Bacillati</taxon>
        <taxon>Bacillota</taxon>
        <taxon>Bacilli</taxon>
        <taxon>Lactobacillales</taxon>
        <taxon>Lactobacillaceae</taxon>
        <taxon>Lactobacillus</taxon>
    </lineage>
</organism>
<evidence type="ECO:0000313" key="3">
    <source>
        <dbReference type="Proteomes" id="UP000295195"/>
    </source>
</evidence>
<dbReference type="GO" id="GO:0003677">
    <property type="term" value="F:DNA binding"/>
    <property type="evidence" value="ECO:0007669"/>
    <property type="project" value="InterPro"/>
</dbReference>
<comment type="caution">
    <text evidence="2">The sequence shown here is derived from an EMBL/GenBank/DDBJ whole genome shotgun (WGS) entry which is preliminary data.</text>
</comment>
<dbReference type="RefSeq" id="WP_133476693.1">
    <property type="nucleotide sequence ID" value="NZ_NKLP01000210.1"/>
</dbReference>
<proteinExistence type="predicted"/>
<name>A0A4R6CQZ8_9LACO</name>
<dbReference type="Proteomes" id="UP000295195">
    <property type="component" value="Unassembled WGS sequence"/>
</dbReference>
<dbReference type="SMART" id="SM00530">
    <property type="entry name" value="HTH_XRE"/>
    <property type="match status" value="1"/>
</dbReference>
<protein>
    <submittedName>
        <fullName evidence="2">Transcriptional regulator</fullName>
    </submittedName>
</protein>
<dbReference type="PROSITE" id="PS50943">
    <property type="entry name" value="HTH_CROC1"/>
    <property type="match status" value="1"/>
</dbReference>
<dbReference type="InterPro" id="IPR010982">
    <property type="entry name" value="Lambda_DNA-bd_dom_sf"/>
</dbReference>
<dbReference type="SUPFAM" id="SSF47413">
    <property type="entry name" value="lambda repressor-like DNA-binding domains"/>
    <property type="match status" value="1"/>
</dbReference>
<evidence type="ECO:0000259" key="1">
    <source>
        <dbReference type="PROSITE" id="PS50943"/>
    </source>
</evidence>
<dbReference type="InterPro" id="IPR001387">
    <property type="entry name" value="Cro/C1-type_HTH"/>
</dbReference>
<feature type="domain" description="HTH cro/C1-type" evidence="1">
    <location>
        <begin position="7"/>
        <end position="59"/>
    </location>
</feature>
<accession>A0A4R6CQZ8</accession>
<reference evidence="2 3" key="1">
    <citation type="submission" date="2017-06" db="EMBL/GenBank/DDBJ databases">
        <authorList>
            <person name="Swanenburg J."/>
            <person name="Kort R."/>
        </authorList>
    </citation>
    <scope>NUCLEOTIDE SEQUENCE [LARGE SCALE GENOMIC DNA]</scope>
    <source>
        <strain evidence="2 3">RL05</strain>
    </source>
</reference>
<dbReference type="EMBL" id="NKLP01000210">
    <property type="protein sequence ID" value="TDN29384.1"/>
    <property type="molecule type" value="Genomic_DNA"/>
</dbReference>